<dbReference type="AlphaFoldDB" id="N2A3E0"/>
<proteinExistence type="inferred from homology"/>
<reference evidence="8" key="1">
    <citation type="submission" date="2018-10" db="EMBL/GenBank/DDBJ databases">
        <title>Schaedlerella arabinophila gen. nov. sp. nov., isolated from the mouse intestinal tract and comparative analysis with the genome of the closely related altered Schaedler flora strain ASF502.</title>
        <authorList>
            <person name="Miyake S."/>
            <person name="Soh M."/>
            <person name="Seedorf H."/>
        </authorList>
    </citation>
    <scope>NUCLEOTIDE SEQUENCE [LARGE SCALE GENOMIC DNA]</scope>
    <source>
        <strain evidence="8">DSM 106076</strain>
    </source>
</reference>
<evidence type="ECO:0000259" key="5">
    <source>
        <dbReference type="Pfam" id="PF04542"/>
    </source>
</evidence>
<evidence type="ECO:0000256" key="4">
    <source>
        <dbReference type="ARBA" id="ARBA00023163"/>
    </source>
</evidence>
<comment type="caution">
    <text evidence="8">The sequence shown here is derived from an EMBL/GenBank/DDBJ whole genome shotgun (WGS) entry which is preliminary data.</text>
</comment>
<dbReference type="EMBL" id="RHJS01000002">
    <property type="protein sequence ID" value="RRK34124.1"/>
    <property type="molecule type" value="Genomic_DNA"/>
</dbReference>
<dbReference type="OrthoDB" id="9782703at2"/>
<dbReference type="GO" id="GO:0003677">
    <property type="term" value="F:DNA binding"/>
    <property type="evidence" value="ECO:0007669"/>
    <property type="project" value="InterPro"/>
</dbReference>
<keyword evidence="2" id="KW-0805">Transcription regulation</keyword>
<dbReference type="STRING" id="2044587.C824_05682"/>
<dbReference type="EMBL" id="VIRB01000063">
    <property type="protein sequence ID" value="NDO69156.1"/>
    <property type="molecule type" value="Genomic_DNA"/>
</dbReference>
<evidence type="ECO:0000256" key="3">
    <source>
        <dbReference type="ARBA" id="ARBA00023082"/>
    </source>
</evidence>
<accession>A0A426DMY2</accession>
<evidence type="ECO:0000313" key="10">
    <source>
        <dbReference type="Proteomes" id="UP000474104"/>
    </source>
</evidence>
<comment type="similarity">
    <text evidence="1">Belongs to the sigma-70 factor family. ECF subfamily.</text>
</comment>
<organism evidence="8 9">
    <name type="scientific">Schaedlerella arabinosiphila</name>
    <dbReference type="NCBI Taxonomy" id="2044587"/>
    <lineage>
        <taxon>Bacteria</taxon>
        <taxon>Bacillati</taxon>
        <taxon>Bacillota</taxon>
        <taxon>Clostridia</taxon>
        <taxon>Lachnospirales</taxon>
        <taxon>Lachnospiraceae</taxon>
        <taxon>Schaedlerella</taxon>
    </lineage>
</organism>
<dbReference type="PANTHER" id="PTHR43133:SF51">
    <property type="entry name" value="RNA POLYMERASE SIGMA FACTOR"/>
    <property type="match status" value="1"/>
</dbReference>
<evidence type="ECO:0000259" key="6">
    <source>
        <dbReference type="Pfam" id="PF08281"/>
    </source>
</evidence>
<dbReference type="Proteomes" id="UP000274920">
    <property type="component" value="Unassembled WGS sequence"/>
</dbReference>
<gene>
    <name evidence="8" type="ORF">EBB54_24390</name>
    <name evidence="7" type="ORF">FMM80_10860</name>
</gene>
<dbReference type="InterPro" id="IPR013325">
    <property type="entry name" value="RNA_pol_sigma_r2"/>
</dbReference>
<dbReference type="InterPro" id="IPR007627">
    <property type="entry name" value="RNA_pol_sigma70_r2"/>
</dbReference>
<dbReference type="CDD" id="cd06171">
    <property type="entry name" value="Sigma70_r4"/>
    <property type="match status" value="1"/>
</dbReference>
<dbReference type="GO" id="GO:0006352">
    <property type="term" value="P:DNA-templated transcription initiation"/>
    <property type="evidence" value="ECO:0007669"/>
    <property type="project" value="InterPro"/>
</dbReference>
<dbReference type="InterPro" id="IPR039425">
    <property type="entry name" value="RNA_pol_sigma-70-like"/>
</dbReference>
<dbReference type="InterPro" id="IPR014284">
    <property type="entry name" value="RNA_pol_sigma-70_dom"/>
</dbReference>
<feature type="domain" description="RNA polymerase sigma-70 region 2" evidence="5">
    <location>
        <begin position="26"/>
        <end position="87"/>
    </location>
</feature>
<dbReference type="eggNOG" id="COG1595">
    <property type="taxonomic scope" value="Bacteria"/>
</dbReference>
<dbReference type="InterPro" id="IPR036388">
    <property type="entry name" value="WH-like_DNA-bd_sf"/>
</dbReference>
<evidence type="ECO:0000313" key="7">
    <source>
        <dbReference type="EMBL" id="NDO69156.1"/>
    </source>
</evidence>
<dbReference type="PANTHER" id="PTHR43133">
    <property type="entry name" value="RNA POLYMERASE ECF-TYPE SIGMA FACTO"/>
    <property type="match status" value="1"/>
</dbReference>
<dbReference type="NCBIfam" id="TIGR02937">
    <property type="entry name" value="sigma70-ECF"/>
    <property type="match status" value="1"/>
</dbReference>
<dbReference type="Pfam" id="PF08281">
    <property type="entry name" value="Sigma70_r4_2"/>
    <property type="match status" value="1"/>
</dbReference>
<accession>N2A3E0</accession>
<evidence type="ECO:0000256" key="2">
    <source>
        <dbReference type="ARBA" id="ARBA00023015"/>
    </source>
</evidence>
<dbReference type="Gene3D" id="1.10.10.10">
    <property type="entry name" value="Winged helix-like DNA-binding domain superfamily/Winged helix DNA-binding domain"/>
    <property type="match status" value="1"/>
</dbReference>
<dbReference type="Pfam" id="PF04542">
    <property type="entry name" value="Sigma70_r2"/>
    <property type="match status" value="1"/>
</dbReference>
<evidence type="ECO:0000313" key="9">
    <source>
        <dbReference type="Proteomes" id="UP000274920"/>
    </source>
</evidence>
<dbReference type="GO" id="GO:0016987">
    <property type="term" value="F:sigma factor activity"/>
    <property type="evidence" value="ECO:0007669"/>
    <property type="project" value="UniProtKB-KW"/>
</dbReference>
<dbReference type="SUPFAM" id="SSF88659">
    <property type="entry name" value="Sigma3 and sigma4 domains of RNA polymerase sigma factors"/>
    <property type="match status" value="1"/>
</dbReference>
<keyword evidence="4" id="KW-0804">Transcription</keyword>
<name>N2A3E0_9FIRM</name>
<evidence type="ECO:0000256" key="1">
    <source>
        <dbReference type="ARBA" id="ARBA00010641"/>
    </source>
</evidence>
<dbReference type="Proteomes" id="UP000474104">
    <property type="component" value="Unassembled WGS sequence"/>
</dbReference>
<keyword evidence="3" id="KW-0731">Sigma factor</keyword>
<protein>
    <submittedName>
        <fullName evidence="8">Sigma-70 family RNA polymerase sigma factor</fullName>
    </submittedName>
</protein>
<reference evidence="7 10" key="2">
    <citation type="submission" date="2019-07" db="EMBL/GenBank/DDBJ databases">
        <title>Draft genome sequences of 15 bacterial species constituting the stable defined intestinal microbiota of the GM15 gnotobiotic mouse model.</title>
        <authorList>
            <person name="Elie C."/>
            <person name="Mathieu A."/>
            <person name="Saliou A."/>
            <person name="Darnaud M."/>
            <person name="Leulier F."/>
            <person name="Tamellini A."/>
        </authorList>
    </citation>
    <scope>NUCLEOTIDE SEQUENCE [LARGE SCALE GENOMIC DNA]</scope>
    <source>
        <strain evidence="10">ASF 502</strain>
        <strain evidence="7">MD300</strain>
    </source>
</reference>
<dbReference type="SUPFAM" id="SSF88946">
    <property type="entry name" value="Sigma2 domain of RNA polymerase sigma factors"/>
    <property type="match status" value="1"/>
</dbReference>
<dbReference type="RefSeq" id="WP_004073504.1">
    <property type="nucleotide sequence ID" value="NZ_CASCYM010000081.1"/>
</dbReference>
<dbReference type="InterPro" id="IPR013249">
    <property type="entry name" value="RNA_pol_sigma70_r4_t2"/>
</dbReference>
<feature type="domain" description="RNA polymerase sigma factor 70 region 4 type 2" evidence="6">
    <location>
        <begin position="110"/>
        <end position="159"/>
    </location>
</feature>
<dbReference type="Gene3D" id="1.10.1740.10">
    <property type="match status" value="1"/>
</dbReference>
<sequence>MERDLIKRAKQGDQDAFLKLMDSQMQTMYKLAWTYLKNEDNVADIVQDTILTCFEKLPTLRDEKYFKTWMMKIVINHCKNVLKKEKRIVHMESLPEEAFVEREYSNREWNEMLDSLGEKYRTILLLYYLENFNTREISQILDMNESTVRVRLKRGRDKLVKEYSFVSPAVSVL</sequence>
<dbReference type="HOGENOM" id="CLU_047691_3_1_9"/>
<keyword evidence="9" id="KW-1185">Reference proteome</keyword>
<dbReference type="InterPro" id="IPR013324">
    <property type="entry name" value="RNA_pol_sigma_r3/r4-like"/>
</dbReference>
<evidence type="ECO:0000313" key="8">
    <source>
        <dbReference type="EMBL" id="RRK34124.1"/>
    </source>
</evidence>